<dbReference type="InterPro" id="IPR022634">
    <property type="entry name" value="DNA_polIII_beta_N"/>
</dbReference>
<dbReference type="GO" id="GO:0003887">
    <property type="term" value="F:DNA-directed DNA polymerase activity"/>
    <property type="evidence" value="ECO:0007669"/>
    <property type="project" value="UniProtKB-KW"/>
</dbReference>
<accession>A0A383DJJ4</accession>
<organism evidence="10">
    <name type="scientific">marine metagenome</name>
    <dbReference type="NCBI Taxonomy" id="408172"/>
    <lineage>
        <taxon>unclassified sequences</taxon>
        <taxon>metagenomes</taxon>
        <taxon>ecological metagenomes</taxon>
    </lineage>
</organism>
<evidence type="ECO:0000259" key="9">
    <source>
        <dbReference type="Pfam" id="PF00712"/>
    </source>
</evidence>
<evidence type="ECO:0000256" key="7">
    <source>
        <dbReference type="ARBA" id="ARBA00022932"/>
    </source>
</evidence>
<keyword evidence="5" id="KW-0548">Nucleotidyltransferase</keyword>
<dbReference type="EMBL" id="UINC01217883">
    <property type="protein sequence ID" value="SVE44676.1"/>
    <property type="molecule type" value="Genomic_DNA"/>
</dbReference>
<dbReference type="GO" id="GO:0008408">
    <property type="term" value="F:3'-5' exonuclease activity"/>
    <property type="evidence" value="ECO:0007669"/>
    <property type="project" value="InterPro"/>
</dbReference>
<feature type="non-terminal residue" evidence="10">
    <location>
        <position position="148"/>
    </location>
</feature>
<dbReference type="GO" id="GO:0003677">
    <property type="term" value="F:DNA binding"/>
    <property type="evidence" value="ECO:0007669"/>
    <property type="project" value="UniProtKB-KW"/>
</dbReference>
<dbReference type="InterPro" id="IPR046938">
    <property type="entry name" value="DNA_clamp_sf"/>
</dbReference>
<evidence type="ECO:0000256" key="2">
    <source>
        <dbReference type="ARBA" id="ARBA00010752"/>
    </source>
</evidence>
<keyword evidence="8" id="KW-0238">DNA-binding</keyword>
<evidence type="ECO:0000256" key="8">
    <source>
        <dbReference type="ARBA" id="ARBA00023125"/>
    </source>
</evidence>
<dbReference type="AlphaFoldDB" id="A0A383DJJ4"/>
<dbReference type="GO" id="GO:0006271">
    <property type="term" value="P:DNA strand elongation involved in DNA replication"/>
    <property type="evidence" value="ECO:0007669"/>
    <property type="project" value="TreeGrafter"/>
</dbReference>
<dbReference type="PANTHER" id="PTHR30478">
    <property type="entry name" value="DNA POLYMERASE III SUBUNIT BETA"/>
    <property type="match status" value="1"/>
</dbReference>
<evidence type="ECO:0000256" key="6">
    <source>
        <dbReference type="ARBA" id="ARBA00022705"/>
    </source>
</evidence>
<dbReference type="GO" id="GO:0009360">
    <property type="term" value="C:DNA polymerase III complex"/>
    <property type="evidence" value="ECO:0007669"/>
    <property type="project" value="InterPro"/>
</dbReference>
<evidence type="ECO:0000256" key="5">
    <source>
        <dbReference type="ARBA" id="ARBA00022695"/>
    </source>
</evidence>
<evidence type="ECO:0000256" key="1">
    <source>
        <dbReference type="ARBA" id="ARBA00004496"/>
    </source>
</evidence>
<proteinExistence type="inferred from homology"/>
<feature type="domain" description="DNA polymerase III beta sliding clamp N-terminal" evidence="9">
    <location>
        <begin position="1"/>
        <end position="119"/>
    </location>
</feature>
<dbReference type="GO" id="GO:0005737">
    <property type="term" value="C:cytoplasm"/>
    <property type="evidence" value="ECO:0007669"/>
    <property type="project" value="UniProtKB-SubCell"/>
</dbReference>
<keyword evidence="4" id="KW-0808">Transferase</keyword>
<dbReference type="SUPFAM" id="SSF55979">
    <property type="entry name" value="DNA clamp"/>
    <property type="match status" value="1"/>
</dbReference>
<dbReference type="InterPro" id="IPR001001">
    <property type="entry name" value="DNA_polIII_beta"/>
</dbReference>
<protein>
    <recommendedName>
        <fullName evidence="9">DNA polymerase III beta sliding clamp N-terminal domain-containing protein</fullName>
    </recommendedName>
</protein>
<comment type="similarity">
    <text evidence="2">Belongs to the beta sliding clamp family.</text>
</comment>
<comment type="subcellular location">
    <subcellularLocation>
        <location evidence="1">Cytoplasm</location>
    </subcellularLocation>
</comment>
<keyword evidence="3" id="KW-0963">Cytoplasm</keyword>
<keyword evidence="6" id="KW-0235">DNA replication</keyword>
<sequence>MNLRCTREPLLAALQTAAVVVPTRSTRPVLTNVKLDVDGSTAVLSATDLEIGIRTEIEGVETTAAGSVLLPSVRLMAIVRESPPGTTFEIETDGNATVVKAARSQFRLPAEDPVEFPSVATFPTDACFELSTPLVRELVRRTVFATDN</sequence>
<gene>
    <name evidence="10" type="ORF">METZ01_LOCUS497530</name>
</gene>
<dbReference type="Gene3D" id="3.10.150.10">
    <property type="entry name" value="DNA Polymerase III, subunit A, domain 2"/>
    <property type="match status" value="1"/>
</dbReference>
<evidence type="ECO:0000256" key="4">
    <source>
        <dbReference type="ARBA" id="ARBA00022679"/>
    </source>
</evidence>
<keyword evidence="7" id="KW-0239">DNA-directed DNA polymerase</keyword>
<dbReference type="Gene3D" id="3.70.10.10">
    <property type="match status" value="1"/>
</dbReference>
<evidence type="ECO:0000313" key="10">
    <source>
        <dbReference type="EMBL" id="SVE44676.1"/>
    </source>
</evidence>
<dbReference type="PANTHER" id="PTHR30478:SF0">
    <property type="entry name" value="BETA SLIDING CLAMP"/>
    <property type="match status" value="1"/>
</dbReference>
<dbReference type="CDD" id="cd00140">
    <property type="entry name" value="beta_clamp"/>
    <property type="match status" value="1"/>
</dbReference>
<reference evidence="10" key="1">
    <citation type="submission" date="2018-05" db="EMBL/GenBank/DDBJ databases">
        <authorList>
            <person name="Lanie J.A."/>
            <person name="Ng W.-L."/>
            <person name="Kazmierczak K.M."/>
            <person name="Andrzejewski T.M."/>
            <person name="Davidsen T.M."/>
            <person name="Wayne K.J."/>
            <person name="Tettelin H."/>
            <person name="Glass J.I."/>
            <person name="Rusch D."/>
            <person name="Podicherti R."/>
            <person name="Tsui H.-C.T."/>
            <person name="Winkler M.E."/>
        </authorList>
    </citation>
    <scope>NUCLEOTIDE SEQUENCE</scope>
</reference>
<name>A0A383DJJ4_9ZZZZ</name>
<dbReference type="Pfam" id="PF00712">
    <property type="entry name" value="DNA_pol3_beta"/>
    <property type="match status" value="1"/>
</dbReference>
<evidence type="ECO:0000256" key="3">
    <source>
        <dbReference type="ARBA" id="ARBA00022490"/>
    </source>
</evidence>